<dbReference type="SUPFAM" id="SSF54928">
    <property type="entry name" value="RNA-binding domain, RBD"/>
    <property type="match status" value="2"/>
</dbReference>
<dbReference type="PROSITE" id="PS50102">
    <property type="entry name" value="RRM"/>
    <property type="match status" value="2"/>
</dbReference>
<evidence type="ECO:0000256" key="2">
    <source>
        <dbReference type="ARBA" id="ARBA00022152"/>
    </source>
</evidence>
<proteinExistence type="predicted"/>
<feature type="compositionally biased region" description="Basic and acidic residues" evidence="8">
    <location>
        <begin position="449"/>
        <end position="463"/>
    </location>
</feature>
<dbReference type="Pfam" id="PF00076">
    <property type="entry name" value="RRM_1"/>
    <property type="match status" value="1"/>
</dbReference>
<evidence type="ECO:0000313" key="12">
    <source>
        <dbReference type="RefSeq" id="XP_065659912.1"/>
    </source>
</evidence>
<keyword evidence="4" id="KW-0576">Peroxisome</keyword>
<dbReference type="Gene3D" id="3.30.70.330">
    <property type="match status" value="3"/>
</dbReference>
<evidence type="ECO:0000259" key="9">
    <source>
        <dbReference type="PROSITE" id="PS50102"/>
    </source>
</evidence>
<dbReference type="PROSITE" id="PS51644">
    <property type="entry name" value="HTH_OST"/>
    <property type="match status" value="1"/>
</dbReference>
<dbReference type="SMART" id="SM00360">
    <property type="entry name" value="RRM"/>
    <property type="match status" value="3"/>
</dbReference>
<keyword evidence="5" id="KW-0469">Meiosis</keyword>
<sequence length="1524" mass="173360">MESRENETSFPVWVGSLAESVNKPVLMMYFQKFGPILYLKIMKDTATGKSKGFGFVNYSNQEDAERAADQMNNVEICGKKIKTKGPHDQPIKSFISSESKLNIKNLTDCYYFTQFGECKGFGEVSTGKTCQYRHFDLIQKTVEVCPNWGNKSCTNLQCLKLHPSQRHYKYKDDSTAKLNSINTPVSHSGINVVPIGVFWDIENCQVPKNKSALAIVKKLRDRYYPGRKEAEFICVCDTKKEKEDVLDDLNKAQVNVIHINASSKNAADLKLMQQLRRFALSNPSPATVLLLSGDINFVNDLSDLRYRHNLHIILLHNKQASQALLQCAHESECFDVFTDRILPHTPMLMTSETRESNQLAVFNIPHCKTISFERITQRLNLLSQNTGGKVIQVKALKSPSNNKAIINFPNVDCARRALQRMNGENVFGYTINVSFHFEKNKKIKNNKEKFQAEQPREHEDIENQTRSNSANGAYTNLKKFSSPSTPILNSVHGNSCRKKGLNKQNTNQNKVLNEEFAFKRNQNVAKFMPPLIENNKQNDISCTPLIGVFPFGMPALSNVNPVLPNSLPPFDTTENNGITIQVSNLDKSIDFKNIKRGLYFLFQKFSKVLHITQGQSFSKTLNALVTVANMHDAQLCFSKLDNRLLFNRPIKLTIKSQLNKDNISFVKMKENVEAILCKTVSGWLPLQDFLSGYKVKYEQAFYVSNFKHMKDLIYIDGKPGYQFICLLSFCVGLTLKPDIDFQGKLEDILLSHNRKVPLASLPGLYWSYQQELLPLCNDGIPLQHVLSKNITLVGFPGSQEVFHKKLPAVNGYSLSSFQSDIILLLKMSPKFEIPWNHFSPNYYQFFGCELCVQDFECNDLEELISKVSEIVQVEIRNNNRVVTFTLNFKLQILNEELHSLIMSCNKLPVNSLITKYYCFFGRKFVSANFGFDSLQSLLSSLQHPFKVKVFREKKYLSLLENIVAPHLPNYYTDMFRKPFPLENLKTTTFYDIAPSNFLSIGDGSNRILMSKENCRCKLRSILLENFLYSCEKFSTNSLEISNNFKKFGDIFKPEELNDIFGLCGHPSFKVCNNDISLTQSAACKMFEHDIISLLHEEPELNLKLDDIIGKYQKMFCRTLKVTDFGYTTVHALCANLTGGIVVVKTINNENLVELGSLGKIYFKCKSVVDFHHGALMLCNFATEYHKMHGTQIKLADYGFKKILDLITCFHKIFLVHTEEKKKLIISIEHLSNSISQGSDEDVEIDKNLQLDQLKFDVNSEDSDDDVDVDKNMQLDQLKFDVNSEDSDEDVDIDKNLQLDQLKFDVNSEDSDDDVDVDKNMQLDQLKFDVNSEDSDEDVDIDKNLQLDQLKFDVNSEDLLAFDDDGKADVLSDLMENELANPLEWWMEPNPNLSDSVLEPELSQNVVYDLISFTEFEDNQNINNGGSDDFGKADSVKSLHSHQVNDLADVFSHETPIEKIANNFVESESEVESESFQSFNHYSCLSSSTSTSVAGELQKTQNSNGLNTSEKISVRPKLAANFSKF</sequence>
<dbReference type="RefSeq" id="XP_065659912.1">
    <property type="nucleotide sequence ID" value="XM_065803840.1"/>
</dbReference>
<dbReference type="PANTHER" id="PTHR14379:SF3">
    <property type="entry name" value="MEIOSIS REGULATOR AND MRNA STABILITY FACTOR 1"/>
    <property type="match status" value="1"/>
</dbReference>
<feature type="domain" description="RRM" evidence="9">
    <location>
        <begin position="10"/>
        <end position="88"/>
    </location>
</feature>
<feature type="domain" description="RRM" evidence="9">
    <location>
        <begin position="357"/>
        <end position="438"/>
    </location>
</feature>
<dbReference type="InterPro" id="IPR025605">
    <property type="entry name" value="OST-HTH/LOTUS_dom"/>
</dbReference>
<evidence type="ECO:0000256" key="7">
    <source>
        <dbReference type="PROSITE-ProRule" id="PRU00176"/>
    </source>
</evidence>
<dbReference type="CDD" id="cd08824">
    <property type="entry name" value="LOTUS"/>
    <property type="match status" value="1"/>
</dbReference>
<reference evidence="12" key="1">
    <citation type="submission" date="2025-08" db="UniProtKB">
        <authorList>
            <consortium name="RefSeq"/>
        </authorList>
    </citation>
    <scope>IDENTIFICATION</scope>
</reference>
<evidence type="ECO:0000256" key="3">
    <source>
        <dbReference type="ARBA" id="ARBA00022943"/>
    </source>
</evidence>
<dbReference type="Proteomes" id="UP001652625">
    <property type="component" value="Chromosome 08"/>
</dbReference>
<evidence type="ECO:0000256" key="8">
    <source>
        <dbReference type="SAM" id="MobiDB-lite"/>
    </source>
</evidence>
<dbReference type="InterPro" id="IPR012677">
    <property type="entry name" value="Nucleotide-bd_a/b_plait_sf"/>
</dbReference>
<gene>
    <name evidence="12" type="primary">LOC136083911</name>
</gene>
<evidence type="ECO:0000256" key="5">
    <source>
        <dbReference type="ARBA" id="ARBA00023254"/>
    </source>
</evidence>
<evidence type="ECO:0000259" key="10">
    <source>
        <dbReference type="PROSITE" id="PS51644"/>
    </source>
</evidence>
<keyword evidence="3" id="KW-0896">Oogenesis</keyword>
<evidence type="ECO:0000256" key="4">
    <source>
        <dbReference type="ARBA" id="ARBA00023140"/>
    </source>
</evidence>
<feature type="domain" description="HTH OST-type" evidence="10">
    <location>
        <begin position="813"/>
        <end position="887"/>
    </location>
</feature>
<dbReference type="InterPro" id="IPR041966">
    <property type="entry name" value="LOTUS-like"/>
</dbReference>
<comment type="subcellular location">
    <subcellularLocation>
        <location evidence="1">Peroxisome</location>
    </subcellularLocation>
</comment>
<evidence type="ECO:0000313" key="11">
    <source>
        <dbReference type="Proteomes" id="UP001652625"/>
    </source>
</evidence>
<keyword evidence="7" id="KW-0694">RNA-binding</keyword>
<keyword evidence="11" id="KW-1185">Reference proteome</keyword>
<evidence type="ECO:0000256" key="1">
    <source>
        <dbReference type="ARBA" id="ARBA00004275"/>
    </source>
</evidence>
<feature type="compositionally biased region" description="Polar residues" evidence="8">
    <location>
        <begin position="464"/>
        <end position="493"/>
    </location>
</feature>
<dbReference type="CDD" id="cd10910">
    <property type="entry name" value="PIN_limkain_b1_N_like"/>
    <property type="match status" value="1"/>
</dbReference>
<dbReference type="InterPro" id="IPR000504">
    <property type="entry name" value="RRM_dom"/>
</dbReference>
<dbReference type="GeneID" id="136083911"/>
<dbReference type="Gene3D" id="3.30.420.610">
    <property type="entry name" value="LOTUS domain-like"/>
    <property type="match status" value="3"/>
</dbReference>
<dbReference type="Pfam" id="PF01936">
    <property type="entry name" value="NYN"/>
    <property type="match status" value="1"/>
</dbReference>
<dbReference type="InterPro" id="IPR035979">
    <property type="entry name" value="RBD_domain_sf"/>
</dbReference>
<dbReference type="PANTHER" id="PTHR14379">
    <property type="entry name" value="LIMKAIN B LKAP"/>
    <property type="match status" value="1"/>
</dbReference>
<feature type="region of interest" description="Disordered" evidence="8">
    <location>
        <begin position="449"/>
        <end position="502"/>
    </location>
</feature>
<accession>A0ABM4CE07</accession>
<organism evidence="11 12">
    <name type="scientific">Hydra vulgaris</name>
    <name type="common">Hydra</name>
    <name type="synonym">Hydra attenuata</name>
    <dbReference type="NCBI Taxonomy" id="6087"/>
    <lineage>
        <taxon>Eukaryota</taxon>
        <taxon>Metazoa</taxon>
        <taxon>Cnidaria</taxon>
        <taxon>Hydrozoa</taxon>
        <taxon>Hydroidolina</taxon>
        <taxon>Anthoathecata</taxon>
        <taxon>Aplanulata</taxon>
        <taxon>Hydridae</taxon>
        <taxon>Hydra</taxon>
    </lineage>
</organism>
<dbReference type="InterPro" id="IPR024768">
    <property type="entry name" value="Marf1"/>
</dbReference>
<protein>
    <recommendedName>
        <fullName evidence="2">Meiosis regulator and mRNA stability factor 1</fullName>
    </recommendedName>
    <alternativeName>
        <fullName evidence="6">Limkain-b1</fullName>
    </alternativeName>
</protein>
<evidence type="ECO:0000256" key="6">
    <source>
        <dbReference type="ARBA" id="ARBA00030116"/>
    </source>
</evidence>
<name>A0ABM4CE07_HYDVU</name>
<dbReference type="Pfam" id="PF13893">
    <property type="entry name" value="RRM_5"/>
    <property type="match status" value="2"/>
</dbReference>
<keyword evidence="3" id="KW-0221">Differentiation</keyword>
<dbReference type="Pfam" id="PF12872">
    <property type="entry name" value="OST-HTH"/>
    <property type="match status" value="4"/>
</dbReference>
<dbReference type="InterPro" id="IPR021139">
    <property type="entry name" value="NYN"/>
</dbReference>